<accession>A0A2T3AD46</accession>
<protein>
    <submittedName>
        <fullName evidence="1">Uncharacterized protein</fullName>
    </submittedName>
</protein>
<evidence type="ECO:0000313" key="1">
    <source>
        <dbReference type="EMBL" id="PSR92161.1"/>
    </source>
</evidence>
<gene>
    <name evidence="1" type="ORF">BD289DRAFT_186443</name>
</gene>
<dbReference type="EMBL" id="KZ678409">
    <property type="protein sequence ID" value="PSR92161.1"/>
    <property type="molecule type" value="Genomic_DNA"/>
</dbReference>
<reference evidence="1 2" key="1">
    <citation type="journal article" date="2018" name="Mycol. Prog.">
        <title>Coniella lustricola, a new species from submerged detritus.</title>
        <authorList>
            <person name="Raudabaugh D.B."/>
            <person name="Iturriaga T."/>
            <person name="Carver A."/>
            <person name="Mondo S."/>
            <person name="Pangilinan J."/>
            <person name="Lipzen A."/>
            <person name="He G."/>
            <person name="Amirebrahimi M."/>
            <person name="Grigoriev I.V."/>
            <person name="Miller A.N."/>
        </authorList>
    </citation>
    <scope>NUCLEOTIDE SEQUENCE [LARGE SCALE GENOMIC DNA]</scope>
    <source>
        <strain evidence="1 2">B22-T-1</strain>
    </source>
</reference>
<dbReference type="OrthoDB" id="4692672at2759"/>
<evidence type="ECO:0000313" key="2">
    <source>
        <dbReference type="Proteomes" id="UP000241462"/>
    </source>
</evidence>
<dbReference type="AlphaFoldDB" id="A0A2T3AD46"/>
<proteinExistence type="predicted"/>
<organism evidence="1 2">
    <name type="scientific">Coniella lustricola</name>
    <dbReference type="NCBI Taxonomy" id="2025994"/>
    <lineage>
        <taxon>Eukaryota</taxon>
        <taxon>Fungi</taxon>
        <taxon>Dikarya</taxon>
        <taxon>Ascomycota</taxon>
        <taxon>Pezizomycotina</taxon>
        <taxon>Sordariomycetes</taxon>
        <taxon>Sordariomycetidae</taxon>
        <taxon>Diaporthales</taxon>
        <taxon>Schizoparmaceae</taxon>
        <taxon>Coniella</taxon>
    </lineage>
</organism>
<keyword evidence="2" id="KW-1185">Reference proteome</keyword>
<sequence length="420" mass="45634">MSGSSPELGLVVSRTVQALLQSQNQPCSVSPSSSFLSLPTEIRLKIYALLFDDLVTTNLTDNLFATFLVADITYNTTPSHKQVCQWNAQGGCNRMVITTWMCREHRDAMQTLLDARRSLLQPKLLRFFGLSRFELALIQHPRFKAAVERAAVAASNDSSSHLSGTSAGSGSGLTSLLTTNRLVAAEALEVLCQRTEFVLSITGRADMIAVGGDMDTDLRLPEGYAQITHNKHVSGVSVPSHLLIATHVKMNLVPYQGVLLYDTDRRGPISIPVVTAATTSPTSGPSAAEADDDAVNISTRLFTRLEAVLDALESNCKLQSLSVFIHHSCLSLHSGTGASPDTVLQILVRLQARLGARIHKDICTVKIFLGDISGDIVCDDTVMAVADGVNGKFIGRDYKALKPNRMHYKSTNATRRLWRT</sequence>
<dbReference type="Proteomes" id="UP000241462">
    <property type="component" value="Unassembled WGS sequence"/>
</dbReference>
<dbReference type="InParanoid" id="A0A2T3AD46"/>
<name>A0A2T3AD46_9PEZI</name>